<name>D3BR93_HETP5</name>
<evidence type="ECO:0000313" key="2">
    <source>
        <dbReference type="EMBL" id="EFA75925.1"/>
    </source>
</evidence>
<sequence length="142" mass="16383">MEVCALEEQKLNEYGLTLDIIKTEQGKDDFCIKIRKALDGTELKAPVDLPFYSLEDDVLYFNYDHSKVNPFSSRVLTSRIWVPLSLRNKVMSYYHDDLLTGGHLGFIKTLEKIKCKFYWLTIIPDLKSFISSCMTCALITSK</sequence>
<evidence type="ECO:0000259" key="1">
    <source>
        <dbReference type="Pfam" id="PF17921"/>
    </source>
</evidence>
<dbReference type="RefSeq" id="XP_020428059.1">
    <property type="nucleotide sequence ID" value="XM_020581272.1"/>
</dbReference>
<dbReference type="InParanoid" id="D3BR93"/>
<dbReference type="STRING" id="670386.D3BR93"/>
<dbReference type="InterPro" id="IPR041588">
    <property type="entry name" value="Integrase_H2C2"/>
</dbReference>
<dbReference type="Pfam" id="PF17921">
    <property type="entry name" value="Integrase_H2C2"/>
    <property type="match status" value="1"/>
</dbReference>
<keyword evidence="3" id="KW-1185">Reference proteome</keyword>
<dbReference type="AlphaFoldDB" id="D3BR93"/>
<dbReference type="FunFam" id="1.10.340.70:FF:000001">
    <property type="entry name" value="Retrovirus-related Pol polyprotein from transposon gypsy-like Protein"/>
    <property type="match status" value="1"/>
</dbReference>
<comment type="caution">
    <text evidence="2">The sequence shown here is derived from an EMBL/GenBank/DDBJ whole genome shotgun (WGS) entry which is preliminary data.</text>
</comment>
<reference evidence="2 3" key="1">
    <citation type="journal article" date="2011" name="Genome Res.">
        <title>Phylogeny-wide analysis of social amoeba genomes highlights ancient origins for complex intercellular communication.</title>
        <authorList>
            <person name="Heidel A.J."/>
            <person name="Lawal H.M."/>
            <person name="Felder M."/>
            <person name="Schilde C."/>
            <person name="Helps N.R."/>
            <person name="Tunggal B."/>
            <person name="Rivero F."/>
            <person name="John U."/>
            <person name="Schleicher M."/>
            <person name="Eichinger L."/>
            <person name="Platzer M."/>
            <person name="Noegel A.A."/>
            <person name="Schaap P."/>
            <person name="Gloeckner G."/>
        </authorList>
    </citation>
    <scope>NUCLEOTIDE SEQUENCE [LARGE SCALE GENOMIC DNA]</scope>
    <source>
        <strain evidence="3">ATCC 26659 / Pp 5 / PN500</strain>
    </source>
</reference>
<organism evidence="2 3">
    <name type="scientific">Heterostelium pallidum (strain ATCC 26659 / Pp 5 / PN500)</name>
    <name type="common">Cellular slime mold</name>
    <name type="synonym">Polysphondylium pallidum</name>
    <dbReference type="NCBI Taxonomy" id="670386"/>
    <lineage>
        <taxon>Eukaryota</taxon>
        <taxon>Amoebozoa</taxon>
        <taxon>Evosea</taxon>
        <taxon>Eumycetozoa</taxon>
        <taxon>Dictyostelia</taxon>
        <taxon>Acytosteliales</taxon>
        <taxon>Acytosteliaceae</taxon>
        <taxon>Heterostelium</taxon>
    </lineage>
</organism>
<feature type="domain" description="Integrase zinc-binding" evidence="1">
    <location>
        <begin position="82"/>
        <end position="138"/>
    </location>
</feature>
<dbReference type="GeneID" id="31365967"/>
<dbReference type="Proteomes" id="UP000001396">
    <property type="component" value="Unassembled WGS sequence"/>
</dbReference>
<gene>
    <name evidence="2" type="ORF">PPL_10498</name>
</gene>
<evidence type="ECO:0000313" key="3">
    <source>
        <dbReference type="Proteomes" id="UP000001396"/>
    </source>
</evidence>
<protein>
    <recommendedName>
        <fullName evidence="1">Integrase zinc-binding domain-containing protein</fullName>
    </recommendedName>
</protein>
<accession>D3BR93</accession>
<proteinExistence type="predicted"/>
<dbReference type="EMBL" id="ADBJ01000050">
    <property type="protein sequence ID" value="EFA75925.1"/>
    <property type="molecule type" value="Genomic_DNA"/>
</dbReference>
<dbReference type="Gene3D" id="1.10.340.70">
    <property type="match status" value="1"/>
</dbReference>